<organism evidence="2 3">
    <name type="scientific">Herbihabitans rhizosphaerae</name>
    <dbReference type="NCBI Taxonomy" id="1872711"/>
    <lineage>
        <taxon>Bacteria</taxon>
        <taxon>Bacillati</taxon>
        <taxon>Actinomycetota</taxon>
        <taxon>Actinomycetes</taxon>
        <taxon>Pseudonocardiales</taxon>
        <taxon>Pseudonocardiaceae</taxon>
        <taxon>Herbihabitans</taxon>
    </lineage>
</organism>
<dbReference type="OrthoDB" id="3695357at2"/>
<keyword evidence="3" id="KW-1185">Reference proteome</keyword>
<evidence type="ECO:0000256" key="1">
    <source>
        <dbReference type="SAM" id="MobiDB-lite"/>
    </source>
</evidence>
<evidence type="ECO:0000313" key="2">
    <source>
        <dbReference type="EMBL" id="RZS38912.1"/>
    </source>
</evidence>
<evidence type="ECO:0000313" key="3">
    <source>
        <dbReference type="Proteomes" id="UP000294257"/>
    </source>
</evidence>
<dbReference type="AlphaFoldDB" id="A0A4Q7KTY5"/>
<feature type="region of interest" description="Disordered" evidence="1">
    <location>
        <begin position="1"/>
        <end position="21"/>
    </location>
</feature>
<accession>A0A4Q7KTY5</accession>
<dbReference type="Proteomes" id="UP000294257">
    <property type="component" value="Unassembled WGS sequence"/>
</dbReference>
<dbReference type="Gene3D" id="3.30.1310.10">
    <property type="entry name" value="Nucleoid-associated protein YbaB-like domain"/>
    <property type="match status" value="1"/>
</dbReference>
<evidence type="ECO:0008006" key="4">
    <source>
        <dbReference type="Google" id="ProtNLM"/>
    </source>
</evidence>
<comment type="caution">
    <text evidence="2">The sequence shown here is derived from an EMBL/GenBank/DDBJ whole genome shotgun (WGS) entry which is preliminary data.</text>
</comment>
<dbReference type="EMBL" id="SGWQ01000004">
    <property type="protein sequence ID" value="RZS38912.1"/>
    <property type="molecule type" value="Genomic_DNA"/>
</dbReference>
<reference evidence="2 3" key="1">
    <citation type="submission" date="2019-02" db="EMBL/GenBank/DDBJ databases">
        <title>Genomic Encyclopedia of Type Strains, Phase IV (KMG-IV): sequencing the most valuable type-strain genomes for metagenomic binning, comparative biology and taxonomic classification.</title>
        <authorList>
            <person name="Goeker M."/>
        </authorList>
    </citation>
    <scope>NUCLEOTIDE SEQUENCE [LARGE SCALE GENOMIC DNA]</scope>
    <source>
        <strain evidence="2 3">DSM 101727</strain>
    </source>
</reference>
<gene>
    <name evidence="2" type="ORF">EV193_104123</name>
</gene>
<dbReference type="InterPro" id="IPR036894">
    <property type="entry name" value="YbaB-like_sf"/>
</dbReference>
<protein>
    <recommendedName>
        <fullName evidence="4">YbaB/EbfC DNA-binding family protein</fullName>
    </recommendedName>
</protein>
<name>A0A4Q7KTY5_9PSEU</name>
<dbReference type="RefSeq" id="WP_130344526.1">
    <property type="nucleotide sequence ID" value="NZ_SGWQ01000004.1"/>
</dbReference>
<proteinExistence type="predicted"/>
<sequence>MITGSARDASGTVTVEAHPGGALSSLTLTRQARTLGARLLADTILETIRMATAEADQRARNALRDPSVGVGDAQFDALGLGGDLVLVERVESTTPDTWRAR</sequence>